<dbReference type="OrthoDB" id="1908649at2759"/>
<dbReference type="EMBL" id="CM017326">
    <property type="protein sequence ID" value="KAE8077034.1"/>
    <property type="molecule type" value="Genomic_DNA"/>
</dbReference>
<protein>
    <submittedName>
        <fullName evidence="2">Uncharacterized protein</fullName>
    </submittedName>
</protein>
<keyword evidence="3" id="KW-1185">Reference proteome</keyword>
<feature type="transmembrane region" description="Helical" evidence="1">
    <location>
        <begin position="33"/>
        <end position="59"/>
    </location>
</feature>
<accession>A0A5N6REJ5</accession>
<dbReference type="PANTHER" id="PTHR33133:SF51">
    <property type="entry name" value="THH1_TOM1_TOM3 DOMAIN-CONTAINING PROTEIN"/>
    <property type="match status" value="1"/>
</dbReference>
<evidence type="ECO:0000313" key="3">
    <source>
        <dbReference type="Proteomes" id="UP000327013"/>
    </source>
</evidence>
<proteinExistence type="predicted"/>
<dbReference type="Proteomes" id="UP000327013">
    <property type="component" value="Chromosome 6"/>
</dbReference>
<reference evidence="2 3" key="1">
    <citation type="submission" date="2019-06" db="EMBL/GenBank/DDBJ databases">
        <title>A chromosomal-level reference genome of Carpinus fangiana (Coryloideae, Betulaceae).</title>
        <authorList>
            <person name="Yang X."/>
            <person name="Wang Z."/>
            <person name="Zhang L."/>
            <person name="Hao G."/>
            <person name="Liu J."/>
            <person name="Yang Y."/>
        </authorList>
    </citation>
    <scope>NUCLEOTIDE SEQUENCE [LARGE SCALE GENOMIC DNA]</scope>
    <source>
        <strain evidence="2">Cfa_2016G</strain>
        <tissue evidence="2">Leaf</tissue>
    </source>
</reference>
<keyword evidence="1" id="KW-0812">Transmembrane</keyword>
<organism evidence="2 3">
    <name type="scientific">Carpinus fangiana</name>
    <dbReference type="NCBI Taxonomy" id="176857"/>
    <lineage>
        <taxon>Eukaryota</taxon>
        <taxon>Viridiplantae</taxon>
        <taxon>Streptophyta</taxon>
        <taxon>Embryophyta</taxon>
        <taxon>Tracheophyta</taxon>
        <taxon>Spermatophyta</taxon>
        <taxon>Magnoliopsida</taxon>
        <taxon>eudicotyledons</taxon>
        <taxon>Gunneridae</taxon>
        <taxon>Pentapetalae</taxon>
        <taxon>rosids</taxon>
        <taxon>fabids</taxon>
        <taxon>Fagales</taxon>
        <taxon>Betulaceae</taxon>
        <taxon>Carpinus</taxon>
    </lineage>
</organism>
<dbReference type="PANTHER" id="PTHR33133">
    <property type="entry name" value="OS08G0107100 PROTEIN-RELATED"/>
    <property type="match status" value="1"/>
</dbReference>
<feature type="transmembrane region" description="Helical" evidence="1">
    <location>
        <begin position="106"/>
        <end position="133"/>
    </location>
</feature>
<sequence>MDVHDEGLASDKAKAGTTPKQDNFLITFGPFHFAYVTFVLILSLFSTSAVVYTVACIYTGREVTFEKLMSTVPRSGTGSGLCSPSQAVLRKVVESDGRELSLVNRVAYEIVCLLLYSKLILFGLVIQTVIYLVCKSYYHEIIDKSVLSDHLEVYGGDYVPLKSDAEVE</sequence>
<keyword evidence="1" id="KW-1133">Transmembrane helix</keyword>
<evidence type="ECO:0000313" key="2">
    <source>
        <dbReference type="EMBL" id="KAE8077034.1"/>
    </source>
</evidence>
<gene>
    <name evidence="2" type="ORF">FH972_015640</name>
</gene>
<dbReference type="AlphaFoldDB" id="A0A5N6REJ5"/>
<keyword evidence="1" id="KW-0472">Membrane</keyword>
<name>A0A5N6REJ5_9ROSI</name>
<evidence type="ECO:0000256" key="1">
    <source>
        <dbReference type="SAM" id="Phobius"/>
    </source>
</evidence>